<dbReference type="Gramene" id="TRITD2Bv1G236600.1">
    <property type="protein sequence ID" value="TRITD2Bv1G236600.1"/>
    <property type="gene ID" value="TRITD2Bv1G236600"/>
</dbReference>
<dbReference type="AlphaFoldDB" id="A0A9R1Q080"/>
<gene>
    <name evidence="2" type="ORF">TRITD_2Bv1G236600</name>
</gene>
<evidence type="ECO:0000259" key="1">
    <source>
        <dbReference type="Pfam" id="PF21948"/>
    </source>
</evidence>
<name>A0A9R1Q080_TRITD</name>
<dbReference type="InterPro" id="IPR004143">
    <property type="entry name" value="BPL_LPL_catalytic"/>
</dbReference>
<dbReference type="EMBL" id="LT934114">
    <property type="protein sequence ID" value="VAH53026.1"/>
    <property type="molecule type" value="Genomic_DNA"/>
</dbReference>
<evidence type="ECO:0000313" key="2">
    <source>
        <dbReference type="EMBL" id="VAH53026.1"/>
    </source>
</evidence>
<organism evidence="2 3">
    <name type="scientific">Triticum turgidum subsp. durum</name>
    <name type="common">Durum wheat</name>
    <name type="synonym">Triticum durum</name>
    <dbReference type="NCBI Taxonomy" id="4567"/>
    <lineage>
        <taxon>Eukaryota</taxon>
        <taxon>Viridiplantae</taxon>
        <taxon>Streptophyta</taxon>
        <taxon>Embryophyta</taxon>
        <taxon>Tracheophyta</taxon>
        <taxon>Spermatophyta</taxon>
        <taxon>Magnoliopsida</taxon>
        <taxon>Liliopsida</taxon>
        <taxon>Poales</taxon>
        <taxon>Poaceae</taxon>
        <taxon>BOP clade</taxon>
        <taxon>Pooideae</taxon>
        <taxon>Triticodae</taxon>
        <taxon>Triticeae</taxon>
        <taxon>Triticinae</taxon>
        <taxon>Triticum</taxon>
    </lineage>
</organism>
<proteinExistence type="predicted"/>
<sequence>MTFGSVIERNVARPLMRLVTMRGAPILQQLHLEERLLRRTSDNWCIVNDGTAPPTIVMGVSGKVSELVEIRPVLQDHVPVVRRFSGGGTVIVDQGTVFVTFICNKTAVAGLQPFPRDIMSWTGQLYGKVFRGFGEFHLRENGMSK</sequence>
<dbReference type="SUPFAM" id="SSF55681">
    <property type="entry name" value="Class II aaRS and biotin synthetases"/>
    <property type="match status" value="1"/>
</dbReference>
<keyword evidence="3" id="KW-1185">Reference proteome</keyword>
<accession>A0A9R1Q080</accession>
<dbReference type="Proteomes" id="UP000324705">
    <property type="component" value="Chromosome 2B"/>
</dbReference>
<dbReference type="PANTHER" id="PTHR43506">
    <property type="entry name" value="BIOTIN/LIPOATE A/B PROTEIN LIGASE FAMILY"/>
    <property type="match status" value="1"/>
</dbReference>
<dbReference type="Gene3D" id="3.30.930.10">
    <property type="entry name" value="Bira Bifunctional Protein, Domain 2"/>
    <property type="match status" value="1"/>
</dbReference>
<dbReference type="InterPro" id="IPR053264">
    <property type="entry name" value="Lipoate-ligase_2_inactive"/>
</dbReference>
<dbReference type="InterPro" id="IPR045864">
    <property type="entry name" value="aa-tRNA-synth_II/BPL/LPL"/>
</dbReference>
<dbReference type="PANTHER" id="PTHR43506:SF1">
    <property type="entry name" value="BPL_LPL CATALYTIC DOMAIN-CONTAINING PROTEIN"/>
    <property type="match status" value="1"/>
</dbReference>
<dbReference type="Pfam" id="PF21948">
    <property type="entry name" value="LplA-B_cat"/>
    <property type="match status" value="1"/>
</dbReference>
<evidence type="ECO:0000313" key="3">
    <source>
        <dbReference type="Proteomes" id="UP000324705"/>
    </source>
</evidence>
<protein>
    <recommendedName>
        <fullName evidence="1">BPL/LPL catalytic domain-containing protein</fullName>
    </recommendedName>
</protein>
<reference evidence="2 3" key="1">
    <citation type="submission" date="2017-09" db="EMBL/GenBank/DDBJ databases">
        <authorList>
            <consortium name="International Durum Wheat Genome Sequencing Consortium (IDWGSC)"/>
            <person name="Milanesi L."/>
        </authorList>
    </citation>
    <scope>NUCLEOTIDE SEQUENCE [LARGE SCALE GENOMIC DNA]</scope>
    <source>
        <strain evidence="3">cv. Svevo</strain>
    </source>
</reference>
<feature type="domain" description="BPL/LPL catalytic" evidence="1">
    <location>
        <begin position="26"/>
        <end position="107"/>
    </location>
</feature>